<dbReference type="AlphaFoldDB" id="S6AGV1"/>
<keyword evidence="4 5" id="KW-0472">Membrane</keyword>
<dbReference type="PANTHER" id="PTHR43483:SF3">
    <property type="entry name" value="MEMBRANE TRANSPORTER PROTEIN HI_0806-RELATED"/>
    <property type="match status" value="1"/>
</dbReference>
<feature type="transmembrane region" description="Helical" evidence="5">
    <location>
        <begin position="276"/>
        <end position="296"/>
    </location>
</feature>
<evidence type="ECO:0000313" key="7">
    <source>
        <dbReference type="Proteomes" id="UP000015559"/>
    </source>
</evidence>
<evidence type="ECO:0000256" key="4">
    <source>
        <dbReference type="ARBA" id="ARBA00023136"/>
    </source>
</evidence>
<proteinExistence type="inferred from homology"/>
<protein>
    <recommendedName>
        <fullName evidence="5">Probable membrane transporter protein</fullName>
    </recommendedName>
</protein>
<dbReference type="PANTHER" id="PTHR43483">
    <property type="entry name" value="MEMBRANE TRANSPORTER PROTEIN HI_0806-RELATED"/>
    <property type="match status" value="1"/>
</dbReference>
<reference evidence="6 7" key="1">
    <citation type="journal article" date="2012" name="Appl. Environ. Microbiol.">
        <title>Draft genome sequence of a psychrotolerant sulfur-oxidizing bacterium, Sulfuricella denitrificans skB26, and proteomic insights into cold adaptation.</title>
        <authorList>
            <person name="Watanabe T."/>
            <person name="Kojima H."/>
            <person name="Fukui M."/>
        </authorList>
    </citation>
    <scope>NUCLEOTIDE SEQUENCE [LARGE SCALE GENOMIC DNA]</scope>
    <source>
        <strain evidence="7">skB26</strain>
    </source>
</reference>
<comment type="subcellular location">
    <subcellularLocation>
        <location evidence="5">Cell membrane</location>
        <topology evidence="5">Multi-pass membrane protein</topology>
    </subcellularLocation>
    <subcellularLocation>
        <location evidence="1">Membrane</location>
        <topology evidence="1">Multi-pass membrane protein</topology>
    </subcellularLocation>
</comment>
<feature type="transmembrane region" description="Helical" evidence="5">
    <location>
        <begin position="213"/>
        <end position="235"/>
    </location>
</feature>
<dbReference type="EMBL" id="AP013066">
    <property type="protein sequence ID" value="BAN35256.1"/>
    <property type="molecule type" value="Genomic_DNA"/>
</dbReference>
<organism evidence="6 7">
    <name type="scientific">Sulfuricella denitrificans (strain DSM 22764 / NBRC 105220 / skB26)</name>
    <dbReference type="NCBI Taxonomy" id="1163617"/>
    <lineage>
        <taxon>Bacteria</taxon>
        <taxon>Pseudomonadati</taxon>
        <taxon>Pseudomonadota</taxon>
        <taxon>Betaproteobacteria</taxon>
        <taxon>Nitrosomonadales</taxon>
        <taxon>Sulfuricellaceae</taxon>
        <taxon>Sulfuricella</taxon>
    </lineage>
</organism>
<dbReference type="RefSeq" id="WP_021035830.1">
    <property type="nucleotide sequence ID" value="NC_022357.1"/>
</dbReference>
<feature type="transmembrane region" description="Helical" evidence="5">
    <location>
        <begin position="247"/>
        <end position="264"/>
    </location>
</feature>
<evidence type="ECO:0000313" key="6">
    <source>
        <dbReference type="EMBL" id="BAN35256.1"/>
    </source>
</evidence>
<evidence type="ECO:0000256" key="3">
    <source>
        <dbReference type="ARBA" id="ARBA00022989"/>
    </source>
</evidence>
<gene>
    <name evidence="6" type="ORF">SCD_n01433</name>
</gene>
<keyword evidence="3 5" id="KW-1133">Transmembrane helix</keyword>
<comment type="similarity">
    <text evidence="5">Belongs to the 4-toluene sulfonate uptake permease (TSUP) (TC 2.A.102) family.</text>
</comment>
<evidence type="ECO:0000256" key="1">
    <source>
        <dbReference type="ARBA" id="ARBA00004141"/>
    </source>
</evidence>
<dbReference type="GO" id="GO:0005886">
    <property type="term" value="C:plasma membrane"/>
    <property type="evidence" value="ECO:0007669"/>
    <property type="project" value="UniProtKB-SubCell"/>
</dbReference>
<evidence type="ECO:0000256" key="2">
    <source>
        <dbReference type="ARBA" id="ARBA00022692"/>
    </source>
</evidence>
<dbReference type="HOGENOM" id="CLU_076046_0_0_4"/>
<keyword evidence="7" id="KW-1185">Reference proteome</keyword>
<feature type="transmembrane region" description="Helical" evidence="5">
    <location>
        <begin position="177"/>
        <end position="206"/>
    </location>
</feature>
<sequence length="297" mass="32101">MATFPISGVHTWLWLPPLVAFCISFFTSMVGISGAFLLLPFQMSVLNYTAPSVSATNLVYNLAATPGGVYRYLREGRMVWPLVWVIVAGTLPGIVIGFYLRVMYLPDPRDFKLFAGLVLLYIGYRVLAEFLPWHEKSETEATRPQPVTAIRMLQFSLARASFSFGEQVFSFSVPAMFLLALIVGVIGGTYGIGGGAIIAPFCVALFGLPVHAIAGAAIAGTLFTSVAGVALYSLLPAPAGMVTQPDWALGLLFGLGGFAGMYFGARCQKRVPQRILKLLLGLLLMLLAGYYIFAFFA</sequence>
<feature type="transmembrane region" description="Helical" evidence="5">
    <location>
        <begin position="78"/>
        <end position="99"/>
    </location>
</feature>
<evidence type="ECO:0000256" key="5">
    <source>
        <dbReference type="RuleBase" id="RU363041"/>
    </source>
</evidence>
<dbReference type="eggNOG" id="COG0730">
    <property type="taxonomic scope" value="Bacteria"/>
</dbReference>
<keyword evidence="5" id="KW-1003">Cell membrane</keyword>
<keyword evidence="2 5" id="KW-0812">Transmembrane</keyword>
<feature type="transmembrane region" description="Helical" evidence="5">
    <location>
        <begin position="111"/>
        <end position="128"/>
    </location>
</feature>
<accession>S6AGV1</accession>
<feature type="transmembrane region" description="Helical" evidence="5">
    <location>
        <begin position="12"/>
        <end position="39"/>
    </location>
</feature>
<name>S6AGV1_SULDS</name>
<dbReference type="InterPro" id="IPR002781">
    <property type="entry name" value="TM_pro_TauE-like"/>
</dbReference>
<dbReference type="Pfam" id="PF01925">
    <property type="entry name" value="TauE"/>
    <property type="match status" value="1"/>
</dbReference>
<dbReference type="STRING" id="1163617.SCD_n01433"/>
<dbReference type="KEGG" id="sdr:SCD_n01433"/>
<dbReference type="Proteomes" id="UP000015559">
    <property type="component" value="Chromosome"/>
</dbReference>